<proteinExistence type="predicted"/>
<dbReference type="EMBL" id="CP080429">
    <property type="protein sequence ID" value="QYJ67927.1"/>
    <property type="molecule type" value="Genomic_DNA"/>
</dbReference>
<organism evidence="1 2">
    <name type="scientific">Flavobacterium litorale</name>
    <dbReference type="NCBI Taxonomy" id="2856519"/>
    <lineage>
        <taxon>Bacteria</taxon>
        <taxon>Pseudomonadati</taxon>
        <taxon>Bacteroidota</taxon>
        <taxon>Flavobacteriia</taxon>
        <taxon>Flavobacteriales</taxon>
        <taxon>Flavobacteriaceae</taxon>
        <taxon>Flavobacterium</taxon>
    </lineage>
</organism>
<dbReference type="Proteomes" id="UP000825381">
    <property type="component" value="Chromosome"/>
</dbReference>
<reference evidence="1 2" key="1">
    <citation type="submission" date="2021-07" db="EMBL/GenBank/DDBJ databases">
        <title>Flavobacterium WSW3-B6 sp.nov, isolated from seaweed.</title>
        <authorList>
            <person name="Muhammad N."/>
            <person name="Ho H."/>
            <person name="Lee Y.-J."/>
            <person name="Nguyen T."/>
            <person name="Ho J."/>
            <person name="Kim S.-G."/>
        </authorList>
    </citation>
    <scope>NUCLEOTIDE SEQUENCE [LARGE SCALE GENOMIC DNA]</scope>
    <source>
        <strain evidence="1 2">WSW3-B6</strain>
    </source>
</reference>
<sequence length="59" mass="7007">MSPKNYKAEAVDNVKEKIKIWNMFLNEIADDNNDDRLIKEYILRKIDTLKKSLEVLLLI</sequence>
<accession>A0ABX8V513</accession>
<keyword evidence="2" id="KW-1185">Reference proteome</keyword>
<evidence type="ECO:0000313" key="1">
    <source>
        <dbReference type="EMBL" id="QYJ67927.1"/>
    </source>
</evidence>
<protein>
    <submittedName>
        <fullName evidence="1">Uncharacterized protein</fullName>
    </submittedName>
</protein>
<dbReference type="RefSeq" id="WP_220640272.1">
    <property type="nucleotide sequence ID" value="NZ_CP080429.1"/>
</dbReference>
<name>A0ABX8V513_9FLAO</name>
<gene>
    <name evidence="1" type="ORF">K1I41_10325</name>
</gene>
<evidence type="ECO:0000313" key="2">
    <source>
        <dbReference type="Proteomes" id="UP000825381"/>
    </source>
</evidence>